<dbReference type="AlphaFoldDB" id="A0A6L2LPN3"/>
<feature type="coiled-coil region" evidence="1">
    <location>
        <begin position="440"/>
        <end position="499"/>
    </location>
</feature>
<gene>
    <name evidence="2" type="ORF">Tci_034053</name>
</gene>
<sequence length="619" mass="71096">MSSAFADTHNMVSILTKSEEIEGFDQIIDFLNGSYIKYALTVNPHIYMSFIKQFWNTVTVKQSNDVTRLQALVDRKKVVILEDVIRDALRLADAEGVDCVPNKEIFTGLARMGKFNFSKYIFDSLVRDVDSSSKVYMYPRVETPLFEGMLVAGEPEEQGDTDEQEALDACASLTRRVEHLEHDKVAQDLEITKLKTRVKKLERANKGRMIDELARDEGVALMGEKEEEKKAKEVKVIAGDAQVEGRQAEIQAEIYQIDMDHPIKVLSMQEDEPEVTLVSAASTIIPAAEPKIHAATITAAPVKVDAAFTRRRRGVVIRDPEEELPAKVPDETKSKDKGKGIMVEEQKPIKKKQQVELDEVYARKLHEELNQDIDWEVAIDHVKQKAKEDLYVQRYQLMMKRPQTEAHARRNMIMYLKNTTGFRLDYFKGMSYDDIRPIFEAKFNSNIEFLLKSKEQIEEEENRALESINKTLAQKAAKRRRMNDEVKDVEEIKQHLEIMPNKDDDVYTEATPLARKVPVVDYQIIQLNNKPRYKIIRADGTDQLYSNVWKTKWTRLSLEESKKCSWSSKKLEAAGIVWCSHHIIYNHSADFAIRKKIPTLEVYTRSNAKCSETSSGRAE</sequence>
<evidence type="ECO:0000313" key="2">
    <source>
        <dbReference type="EMBL" id="GEU62075.1"/>
    </source>
</evidence>
<name>A0A6L2LPN3_TANCI</name>
<organism evidence="2">
    <name type="scientific">Tanacetum cinerariifolium</name>
    <name type="common">Dalmatian daisy</name>
    <name type="synonym">Chrysanthemum cinerariifolium</name>
    <dbReference type="NCBI Taxonomy" id="118510"/>
    <lineage>
        <taxon>Eukaryota</taxon>
        <taxon>Viridiplantae</taxon>
        <taxon>Streptophyta</taxon>
        <taxon>Embryophyta</taxon>
        <taxon>Tracheophyta</taxon>
        <taxon>Spermatophyta</taxon>
        <taxon>Magnoliopsida</taxon>
        <taxon>eudicotyledons</taxon>
        <taxon>Gunneridae</taxon>
        <taxon>Pentapetalae</taxon>
        <taxon>asterids</taxon>
        <taxon>campanulids</taxon>
        <taxon>Asterales</taxon>
        <taxon>Asteraceae</taxon>
        <taxon>Asteroideae</taxon>
        <taxon>Anthemideae</taxon>
        <taxon>Anthemidinae</taxon>
        <taxon>Tanacetum</taxon>
    </lineage>
</organism>
<reference evidence="2" key="1">
    <citation type="journal article" date="2019" name="Sci. Rep.">
        <title>Draft genome of Tanacetum cinerariifolium, the natural source of mosquito coil.</title>
        <authorList>
            <person name="Yamashiro T."/>
            <person name="Shiraishi A."/>
            <person name="Satake H."/>
            <person name="Nakayama K."/>
        </authorList>
    </citation>
    <scope>NUCLEOTIDE SEQUENCE</scope>
</reference>
<proteinExistence type="predicted"/>
<accession>A0A6L2LPN3</accession>
<dbReference type="EMBL" id="BKCJ010004612">
    <property type="protein sequence ID" value="GEU62075.1"/>
    <property type="molecule type" value="Genomic_DNA"/>
</dbReference>
<keyword evidence="1" id="KW-0175">Coiled coil</keyword>
<protein>
    <recommendedName>
        <fullName evidence="3">Xylulose kinase-1</fullName>
    </recommendedName>
</protein>
<evidence type="ECO:0008006" key="3">
    <source>
        <dbReference type="Google" id="ProtNLM"/>
    </source>
</evidence>
<comment type="caution">
    <text evidence="2">The sequence shown here is derived from an EMBL/GenBank/DDBJ whole genome shotgun (WGS) entry which is preliminary data.</text>
</comment>
<evidence type="ECO:0000256" key="1">
    <source>
        <dbReference type="SAM" id="Coils"/>
    </source>
</evidence>